<dbReference type="STRING" id="231916.A0A409Y2Y3"/>
<accession>A0A409Y2Y3</accession>
<keyword evidence="5" id="KW-0067">ATP-binding</keyword>
<feature type="domain" description="Protein kinase" evidence="6">
    <location>
        <begin position="1"/>
        <end position="142"/>
    </location>
</feature>
<keyword evidence="3" id="KW-0547">Nucleotide-binding</keyword>
<dbReference type="OrthoDB" id="10252171at2759"/>
<dbReference type="GO" id="GO:0005634">
    <property type="term" value="C:nucleus"/>
    <property type="evidence" value="ECO:0007669"/>
    <property type="project" value="TreeGrafter"/>
</dbReference>
<evidence type="ECO:0000256" key="1">
    <source>
        <dbReference type="ARBA" id="ARBA00022527"/>
    </source>
</evidence>
<dbReference type="InterPro" id="IPR000719">
    <property type="entry name" value="Prot_kinase_dom"/>
</dbReference>
<dbReference type="GO" id="GO:0004674">
    <property type="term" value="F:protein serine/threonine kinase activity"/>
    <property type="evidence" value="ECO:0007669"/>
    <property type="project" value="UniProtKB-KW"/>
</dbReference>
<dbReference type="GO" id="GO:0005524">
    <property type="term" value="F:ATP binding"/>
    <property type="evidence" value="ECO:0007669"/>
    <property type="project" value="UniProtKB-KW"/>
</dbReference>
<evidence type="ECO:0000256" key="5">
    <source>
        <dbReference type="ARBA" id="ARBA00022840"/>
    </source>
</evidence>
<evidence type="ECO:0000256" key="3">
    <source>
        <dbReference type="ARBA" id="ARBA00022741"/>
    </source>
</evidence>
<keyword evidence="4" id="KW-0418">Kinase</keyword>
<evidence type="ECO:0000313" key="7">
    <source>
        <dbReference type="EMBL" id="PPQ97350.1"/>
    </source>
</evidence>
<sequence>MDIKPENIFVSENGDCVIGDFGGSICDPATPVHDYRSSRGLAFWTPGYVAPESMDVNDPRVNHLSDIWSLGVTIYDLVVSPPIFDHNLTYSELGLEPFKMAHMMNIHGCPPLIWFMVIGMCEERPTERWNSEKILKFLSRNLGYNLDSSDHYPSVCQPTRKANQPQESNAALIKDIVGRDIHSTPKIDSSYI</sequence>
<evidence type="ECO:0000259" key="6">
    <source>
        <dbReference type="PROSITE" id="PS50011"/>
    </source>
</evidence>
<dbReference type="PROSITE" id="PS50011">
    <property type="entry name" value="PROTEIN_KINASE_DOM"/>
    <property type="match status" value="1"/>
</dbReference>
<comment type="caution">
    <text evidence="7">The sequence shown here is derived from an EMBL/GenBank/DDBJ whole genome shotgun (WGS) entry which is preliminary data.</text>
</comment>
<dbReference type="Pfam" id="PF00069">
    <property type="entry name" value="Pkinase"/>
    <property type="match status" value="1"/>
</dbReference>
<reference evidence="7 8" key="1">
    <citation type="journal article" date="2018" name="Evol. Lett.">
        <title>Horizontal gene cluster transfer increased hallucinogenic mushroom diversity.</title>
        <authorList>
            <person name="Reynolds H.T."/>
            <person name="Vijayakumar V."/>
            <person name="Gluck-Thaler E."/>
            <person name="Korotkin H.B."/>
            <person name="Matheny P.B."/>
            <person name="Slot J.C."/>
        </authorList>
    </citation>
    <scope>NUCLEOTIDE SEQUENCE [LARGE SCALE GENOMIC DNA]</scope>
    <source>
        <strain evidence="7 8">SRW20</strain>
    </source>
</reference>
<dbReference type="InterPro" id="IPR011009">
    <property type="entry name" value="Kinase-like_dom_sf"/>
</dbReference>
<dbReference type="Proteomes" id="UP000284706">
    <property type="component" value="Unassembled WGS sequence"/>
</dbReference>
<dbReference type="SUPFAM" id="SSF56112">
    <property type="entry name" value="Protein kinase-like (PK-like)"/>
    <property type="match status" value="1"/>
</dbReference>
<dbReference type="Gene3D" id="1.10.510.10">
    <property type="entry name" value="Transferase(Phosphotransferase) domain 1"/>
    <property type="match status" value="1"/>
</dbReference>
<keyword evidence="1" id="KW-0723">Serine/threonine-protein kinase</keyword>
<proteinExistence type="predicted"/>
<keyword evidence="2" id="KW-0808">Transferase</keyword>
<keyword evidence="8" id="KW-1185">Reference proteome</keyword>
<dbReference type="InParanoid" id="A0A409Y2Y3"/>
<dbReference type="PANTHER" id="PTHR24345">
    <property type="entry name" value="SERINE/THREONINE-PROTEIN KINASE PLK"/>
    <property type="match status" value="1"/>
</dbReference>
<dbReference type="AlphaFoldDB" id="A0A409Y2Y3"/>
<protein>
    <recommendedName>
        <fullName evidence="6">Protein kinase domain-containing protein</fullName>
    </recommendedName>
</protein>
<evidence type="ECO:0000256" key="2">
    <source>
        <dbReference type="ARBA" id="ARBA00022679"/>
    </source>
</evidence>
<organism evidence="7 8">
    <name type="scientific">Gymnopilus dilepis</name>
    <dbReference type="NCBI Taxonomy" id="231916"/>
    <lineage>
        <taxon>Eukaryota</taxon>
        <taxon>Fungi</taxon>
        <taxon>Dikarya</taxon>
        <taxon>Basidiomycota</taxon>
        <taxon>Agaricomycotina</taxon>
        <taxon>Agaricomycetes</taxon>
        <taxon>Agaricomycetidae</taxon>
        <taxon>Agaricales</taxon>
        <taxon>Agaricineae</taxon>
        <taxon>Hymenogastraceae</taxon>
        <taxon>Gymnopilus</taxon>
    </lineage>
</organism>
<gene>
    <name evidence="7" type="ORF">CVT26_006584</name>
</gene>
<name>A0A409Y2Y3_9AGAR</name>
<evidence type="ECO:0000313" key="8">
    <source>
        <dbReference type="Proteomes" id="UP000284706"/>
    </source>
</evidence>
<dbReference type="PANTHER" id="PTHR24345:SF0">
    <property type="entry name" value="CELL CYCLE SERINE_THREONINE-PROTEIN KINASE CDC5_MSD2"/>
    <property type="match status" value="1"/>
</dbReference>
<evidence type="ECO:0000256" key="4">
    <source>
        <dbReference type="ARBA" id="ARBA00022777"/>
    </source>
</evidence>
<dbReference type="EMBL" id="NHYE01001261">
    <property type="protein sequence ID" value="PPQ97350.1"/>
    <property type="molecule type" value="Genomic_DNA"/>
</dbReference>